<dbReference type="Proteomes" id="UP001185092">
    <property type="component" value="Unassembled WGS sequence"/>
</dbReference>
<evidence type="ECO:0000256" key="4">
    <source>
        <dbReference type="ARBA" id="ARBA00022525"/>
    </source>
</evidence>
<comment type="caution">
    <text evidence="8">The sequence shown here is derived from an EMBL/GenBank/DDBJ whole genome shotgun (WGS) entry which is preliminary data.</text>
</comment>
<keyword evidence="6" id="KW-0472">Membrane</keyword>
<reference evidence="8" key="1">
    <citation type="submission" date="2023-07" db="EMBL/GenBank/DDBJ databases">
        <title>Genomic Encyclopedia of Type Strains, Phase IV (KMG-IV): sequencing the most valuable type-strain genomes for metagenomic binning, comparative biology and taxonomic classification.</title>
        <authorList>
            <person name="Goeker M."/>
        </authorList>
    </citation>
    <scope>NUCLEOTIDE SEQUENCE</scope>
    <source>
        <strain evidence="8">DSM 26174</strain>
    </source>
</reference>
<evidence type="ECO:0000256" key="2">
    <source>
        <dbReference type="ARBA" id="ARBA00004442"/>
    </source>
</evidence>
<dbReference type="Pfam" id="PF02415">
    <property type="entry name" value="Chlam_PMP"/>
    <property type="match status" value="1"/>
</dbReference>
<dbReference type="GO" id="GO:0009279">
    <property type="term" value="C:cell outer membrane"/>
    <property type="evidence" value="ECO:0007669"/>
    <property type="project" value="UniProtKB-SubCell"/>
</dbReference>
<dbReference type="SUPFAM" id="SSF51126">
    <property type="entry name" value="Pectin lyase-like"/>
    <property type="match status" value="1"/>
</dbReference>
<sequence length="596" mass="64757">MLSIVSSFGCKSNTEMNSPVNLSSEISFSSSIYKTDLVGEALTASASRSQSVNDWYPFVDSLVLVYTIDASPAVRIALPKISSATSAELVFEPLYLQVPSGSTFEVLEAGLQVTDTSWSPDWKSDPMYPMAAIVPKKGSSMAKWIDESDALPISAIIENDVQSLALHMVESVGYNRSDFGYVGMGIYLDAGPIVFYYQGAFSGNGTQENGLFSIYDDAQKLIGDKVYEHQFPAPATRVVVESDPNAPSNSIPLYFDYSDPVIYEMKKWNAALSTWVLESEPFTAITGEYFKLEIIQNLDVVYVDGSKPSSGNGLSWLEAKRTIQEGIDLAFQKTVAEGKKYQVWVKSGVYSFTGRDNYLVLRTGLEVYGSFAGNENSLTQRDLTAYTTSMVGDNTLNGPIIKADGLDSETLLDGFSVRGANGNSALDIDNSSLTVSNVVFRNNFTTDRGAAVHISNGYPQFVNCVFENNSARVDGGAVFNDRGFPKFENCTFNSNSTYFNGSAIYVRYDNLEVLNCTFLQNTTVYSGYAGGAIFLSNSSLRLTGTEFKRNNRYAISSSNSANGFIDGGGNCFGTGVDANLPTNVNNLNNVNIGNCP</sequence>
<evidence type="ECO:0000313" key="9">
    <source>
        <dbReference type="Proteomes" id="UP001185092"/>
    </source>
</evidence>
<evidence type="ECO:0000256" key="7">
    <source>
        <dbReference type="ARBA" id="ARBA00023237"/>
    </source>
</evidence>
<keyword evidence="4" id="KW-0964">Secreted</keyword>
<dbReference type="InterPro" id="IPR003368">
    <property type="entry name" value="POMP_repeat"/>
</dbReference>
<dbReference type="RefSeq" id="WP_309942456.1">
    <property type="nucleotide sequence ID" value="NZ_AP025307.1"/>
</dbReference>
<dbReference type="GO" id="GO:0005576">
    <property type="term" value="C:extracellular region"/>
    <property type="evidence" value="ECO:0007669"/>
    <property type="project" value="UniProtKB-SubCell"/>
</dbReference>
<evidence type="ECO:0000256" key="1">
    <source>
        <dbReference type="ARBA" id="ARBA00004196"/>
    </source>
</evidence>
<dbReference type="AlphaFoldDB" id="A0AAE3XT13"/>
<organism evidence="8 9">
    <name type="scientific">Aureibacter tunicatorum</name>
    <dbReference type="NCBI Taxonomy" id="866807"/>
    <lineage>
        <taxon>Bacteria</taxon>
        <taxon>Pseudomonadati</taxon>
        <taxon>Bacteroidota</taxon>
        <taxon>Cytophagia</taxon>
        <taxon>Cytophagales</taxon>
        <taxon>Persicobacteraceae</taxon>
        <taxon>Aureibacter</taxon>
    </lineage>
</organism>
<dbReference type="InterPro" id="IPR011050">
    <property type="entry name" value="Pectin_lyase_fold/virulence"/>
</dbReference>
<comment type="subcellular location">
    <subcellularLocation>
        <location evidence="1">Cell envelope</location>
    </subcellularLocation>
    <subcellularLocation>
        <location evidence="2">Cell outer membrane</location>
    </subcellularLocation>
    <subcellularLocation>
        <location evidence="3">Secreted</location>
    </subcellularLocation>
</comment>
<keyword evidence="7" id="KW-0998">Cell outer membrane</keyword>
<gene>
    <name evidence="8" type="ORF">HNQ88_004655</name>
</gene>
<protein>
    <submittedName>
        <fullName evidence="8">Outer membrane repeat protein</fullName>
    </submittedName>
</protein>
<evidence type="ECO:0000313" key="8">
    <source>
        <dbReference type="EMBL" id="MDR6241568.1"/>
    </source>
</evidence>
<proteinExistence type="predicted"/>
<name>A0AAE3XT13_9BACT</name>
<evidence type="ECO:0000256" key="5">
    <source>
        <dbReference type="ARBA" id="ARBA00022729"/>
    </source>
</evidence>
<keyword evidence="9" id="KW-1185">Reference proteome</keyword>
<dbReference type="EMBL" id="JAVDQD010000009">
    <property type="protein sequence ID" value="MDR6241568.1"/>
    <property type="molecule type" value="Genomic_DNA"/>
</dbReference>
<keyword evidence="5" id="KW-0732">Signal</keyword>
<evidence type="ECO:0000256" key="6">
    <source>
        <dbReference type="ARBA" id="ARBA00023136"/>
    </source>
</evidence>
<evidence type="ECO:0000256" key="3">
    <source>
        <dbReference type="ARBA" id="ARBA00004613"/>
    </source>
</evidence>
<accession>A0AAE3XT13</accession>